<feature type="region of interest" description="Disordered" evidence="1">
    <location>
        <begin position="128"/>
        <end position="155"/>
    </location>
</feature>
<dbReference type="EMBL" id="LJCO01000037">
    <property type="protein sequence ID" value="KPV44298.1"/>
    <property type="molecule type" value="Genomic_DNA"/>
</dbReference>
<accession>A0A0P9CEQ6</accession>
<evidence type="ECO:0000256" key="1">
    <source>
        <dbReference type="SAM" id="MobiDB-lite"/>
    </source>
</evidence>
<dbReference type="PATRIC" id="fig|471514.4.peg.4470"/>
<dbReference type="InterPro" id="IPR013320">
    <property type="entry name" value="ConA-like_dom_sf"/>
</dbReference>
<organism evidence="3 4">
    <name type="scientific">Alicyclobacillus ferrooxydans</name>
    <dbReference type="NCBI Taxonomy" id="471514"/>
    <lineage>
        <taxon>Bacteria</taxon>
        <taxon>Bacillati</taxon>
        <taxon>Bacillota</taxon>
        <taxon>Bacilli</taxon>
        <taxon>Bacillales</taxon>
        <taxon>Alicyclobacillaceae</taxon>
        <taxon>Alicyclobacillus</taxon>
    </lineage>
</organism>
<sequence length="374" mass="40978">MRYAWKAKFLAVATMCFTTAGLIVPAYASSVSGTNLTKSSVRRNIPLATVKNLTDGSKQYIYYIDGVKNSFFIPPASFNPYTASNQDLLKYGYPSRPDKASLSATEYQSEMQDWSSFVSHHKSPTSYPQNIVVQSDTSNGQSSTTSSTNTSNSTQDSWYSNWSGYMATSSYNEWTIASGEFYQPSWTYLSSYPNAQESTWAGLGGAANSSSDLLQDGTAIDTGGQMVAWYEYLNSGYDSKQIDMPSVVVHTGDHIKAYVSYDSSTGTTLFDVIDYTDNTSSAAQLSNSSIYYDGRYAEFICERPKVGGSFTPLADFSQADFFEAQVYSIYNSWNQVGALNNEHIEMTSNGASTGTPLANAAITSSNTFWDSLVE</sequence>
<evidence type="ECO:0000256" key="2">
    <source>
        <dbReference type="SAM" id="SignalP"/>
    </source>
</evidence>
<dbReference type="GO" id="GO:0070007">
    <property type="term" value="F:glutamic-type endopeptidase activity"/>
    <property type="evidence" value="ECO:0007669"/>
    <property type="project" value="InterPro"/>
</dbReference>
<dbReference type="RefSeq" id="WP_054968612.1">
    <property type="nucleotide sequence ID" value="NZ_LJCO01000037.1"/>
</dbReference>
<comment type="caution">
    <text evidence="3">The sequence shown here is derived from an EMBL/GenBank/DDBJ whole genome shotgun (WGS) entry which is preliminary data.</text>
</comment>
<evidence type="ECO:0000313" key="4">
    <source>
        <dbReference type="Proteomes" id="UP000050482"/>
    </source>
</evidence>
<dbReference type="Gene3D" id="2.60.120.700">
    <property type="entry name" value="Peptidase G1"/>
    <property type="match status" value="1"/>
</dbReference>
<dbReference type="InterPro" id="IPR038656">
    <property type="entry name" value="Peptidase_G1_sf"/>
</dbReference>
<evidence type="ECO:0000313" key="3">
    <source>
        <dbReference type="EMBL" id="KPV44298.1"/>
    </source>
</evidence>
<dbReference type="AlphaFoldDB" id="A0A0P9CEQ6"/>
<feature type="compositionally biased region" description="Low complexity" evidence="1">
    <location>
        <begin position="134"/>
        <end position="155"/>
    </location>
</feature>
<keyword evidence="2" id="KW-0732">Signal</keyword>
<name>A0A0P9CEQ6_9BACL</name>
<proteinExistence type="predicted"/>
<gene>
    <name evidence="3" type="ORF">AN477_07790</name>
</gene>
<dbReference type="Proteomes" id="UP000050482">
    <property type="component" value="Unassembled WGS sequence"/>
</dbReference>
<reference evidence="3 4" key="1">
    <citation type="submission" date="2015-09" db="EMBL/GenBank/DDBJ databases">
        <title>Draft genome sequence of Alicyclobacillus ferrooxydans DSM 22381.</title>
        <authorList>
            <person name="Hemp J."/>
        </authorList>
    </citation>
    <scope>NUCLEOTIDE SEQUENCE [LARGE SCALE GENOMIC DNA]</scope>
    <source>
        <strain evidence="3 4">TC-34</strain>
    </source>
</reference>
<dbReference type="STRING" id="471514.AN477_07790"/>
<dbReference type="InterPro" id="IPR000250">
    <property type="entry name" value="Peptidase_G1"/>
</dbReference>
<dbReference type="Pfam" id="PF01828">
    <property type="entry name" value="Peptidase_A4"/>
    <property type="match status" value="1"/>
</dbReference>
<dbReference type="CDD" id="cd13426">
    <property type="entry name" value="Peptidase_G1"/>
    <property type="match status" value="1"/>
</dbReference>
<protein>
    <recommendedName>
        <fullName evidence="5">Peptidase A4 family protein</fullName>
    </recommendedName>
</protein>
<feature type="signal peptide" evidence="2">
    <location>
        <begin position="1"/>
        <end position="28"/>
    </location>
</feature>
<evidence type="ECO:0008006" key="5">
    <source>
        <dbReference type="Google" id="ProtNLM"/>
    </source>
</evidence>
<dbReference type="SUPFAM" id="SSF49899">
    <property type="entry name" value="Concanavalin A-like lectins/glucanases"/>
    <property type="match status" value="1"/>
</dbReference>
<dbReference type="GO" id="GO:0006508">
    <property type="term" value="P:proteolysis"/>
    <property type="evidence" value="ECO:0007669"/>
    <property type="project" value="InterPro"/>
</dbReference>
<feature type="chain" id="PRO_5006155858" description="Peptidase A4 family protein" evidence="2">
    <location>
        <begin position="29"/>
        <end position="374"/>
    </location>
</feature>
<keyword evidence="4" id="KW-1185">Reference proteome</keyword>